<dbReference type="EMBL" id="JAULSW010000003">
    <property type="protein sequence ID" value="KAK3386434.1"/>
    <property type="molecule type" value="Genomic_DNA"/>
</dbReference>
<proteinExistence type="predicted"/>
<keyword evidence="2" id="KW-1185">Reference proteome</keyword>
<dbReference type="AlphaFoldDB" id="A0AAE0NRP5"/>
<organism evidence="1 2">
    <name type="scientific">Podospora didyma</name>
    <dbReference type="NCBI Taxonomy" id="330526"/>
    <lineage>
        <taxon>Eukaryota</taxon>
        <taxon>Fungi</taxon>
        <taxon>Dikarya</taxon>
        <taxon>Ascomycota</taxon>
        <taxon>Pezizomycotina</taxon>
        <taxon>Sordariomycetes</taxon>
        <taxon>Sordariomycetidae</taxon>
        <taxon>Sordariales</taxon>
        <taxon>Podosporaceae</taxon>
        <taxon>Podospora</taxon>
    </lineage>
</organism>
<reference evidence="1" key="2">
    <citation type="submission" date="2023-06" db="EMBL/GenBank/DDBJ databases">
        <authorList>
            <consortium name="Lawrence Berkeley National Laboratory"/>
            <person name="Haridas S."/>
            <person name="Hensen N."/>
            <person name="Bonometti L."/>
            <person name="Westerberg I."/>
            <person name="Brannstrom I.O."/>
            <person name="Guillou S."/>
            <person name="Cros-Aarteil S."/>
            <person name="Calhoun S."/>
            <person name="Kuo A."/>
            <person name="Mondo S."/>
            <person name="Pangilinan J."/>
            <person name="Riley R."/>
            <person name="LaButti K."/>
            <person name="Andreopoulos B."/>
            <person name="Lipzen A."/>
            <person name="Chen C."/>
            <person name="Yanf M."/>
            <person name="Daum C."/>
            <person name="Ng V."/>
            <person name="Clum A."/>
            <person name="Steindorff A."/>
            <person name="Ohm R."/>
            <person name="Martin F."/>
            <person name="Silar P."/>
            <person name="Natvig D."/>
            <person name="Lalanne C."/>
            <person name="Gautier V."/>
            <person name="Ament-velasquez S.L."/>
            <person name="Kruys A."/>
            <person name="Hutchinson M.I."/>
            <person name="Powell A.J."/>
            <person name="Barry K."/>
            <person name="Miller A.N."/>
            <person name="Grigoriev I.V."/>
            <person name="Debuchy R."/>
            <person name="Gladieux P."/>
            <person name="Thoren M.H."/>
            <person name="Johannesson H."/>
        </authorList>
    </citation>
    <scope>NUCLEOTIDE SEQUENCE</scope>
    <source>
        <strain evidence="1">CBS 232.78</strain>
    </source>
</reference>
<gene>
    <name evidence="1" type="ORF">B0H63DRAFT_493283</name>
</gene>
<sequence length="247" mass="26967">MSATNEFTATAAQINFDFTMIKYEAPPEYQALNQSLSQRRRENAESGQAHVTVRHLGALFDGISPPTPKLISAYGTRASDIVNDVSARGSLNVSNWMFLEYAGIDATSIWAAATSRKAALPIHLPAYLLARVWDESEATSIWVEIVAERRKELASKFESGVEVPIAQTTAADTSACSWLLTADTVKNLQQKQLLLIVKNISIPFNLENNAYKSIMAAWTSALETMELLISGAPYVVRDGTVLLALSA</sequence>
<dbReference type="Proteomes" id="UP001285441">
    <property type="component" value="Unassembled WGS sequence"/>
</dbReference>
<evidence type="ECO:0000313" key="1">
    <source>
        <dbReference type="EMBL" id="KAK3386434.1"/>
    </source>
</evidence>
<name>A0AAE0NRP5_9PEZI</name>
<protein>
    <submittedName>
        <fullName evidence="1">Uncharacterized protein</fullName>
    </submittedName>
</protein>
<accession>A0AAE0NRP5</accession>
<evidence type="ECO:0000313" key="2">
    <source>
        <dbReference type="Proteomes" id="UP001285441"/>
    </source>
</evidence>
<comment type="caution">
    <text evidence="1">The sequence shown here is derived from an EMBL/GenBank/DDBJ whole genome shotgun (WGS) entry which is preliminary data.</text>
</comment>
<reference evidence="1" key="1">
    <citation type="journal article" date="2023" name="Mol. Phylogenet. Evol.">
        <title>Genome-scale phylogeny and comparative genomics of the fungal order Sordariales.</title>
        <authorList>
            <person name="Hensen N."/>
            <person name="Bonometti L."/>
            <person name="Westerberg I."/>
            <person name="Brannstrom I.O."/>
            <person name="Guillou S."/>
            <person name="Cros-Aarteil S."/>
            <person name="Calhoun S."/>
            <person name="Haridas S."/>
            <person name="Kuo A."/>
            <person name="Mondo S."/>
            <person name="Pangilinan J."/>
            <person name="Riley R."/>
            <person name="LaButti K."/>
            <person name="Andreopoulos B."/>
            <person name="Lipzen A."/>
            <person name="Chen C."/>
            <person name="Yan M."/>
            <person name="Daum C."/>
            <person name="Ng V."/>
            <person name="Clum A."/>
            <person name="Steindorff A."/>
            <person name="Ohm R.A."/>
            <person name="Martin F."/>
            <person name="Silar P."/>
            <person name="Natvig D.O."/>
            <person name="Lalanne C."/>
            <person name="Gautier V."/>
            <person name="Ament-Velasquez S.L."/>
            <person name="Kruys A."/>
            <person name="Hutchinson M.I."/>
            <person name="Powell A.J."/>
            <person name="Barry K."/>
            <person name="Miller A.N."/>
            <person name="Grigoriev I.V."/>
            <person name="Debuchy R."/>
            <person name="Gladieux P."/>
            <person name="Hiltunen Thoren M."/>
            <person name="Johannesson H."/>
        </authorList>
    </citation>
    <scope>NUCLEOTIDE SEQUENCE</scope>
    <source>
        <strain evidence="1">CBS 232.78</strain>
    </source>
</reference>